<proteinExistence type="predicted"/>
<dbReference type="Proteomes" id="UP000886520">
    <property type="component" value="Chromosome 21"/>
</dbReference>
<keyword evidence="3" id="KW-0677">Repeat</keyword>
<keyword evidence="4" id="KW-0539">Nucleus</keyword>
<evidence type="ECO:0000256" key="4">
    <source>
        <dbReference type="ARBA" id="ARBA00023242"/>
    </source>
</evidence>
<dbReference type="Gene3D" id="2.130.10.10">
    <property type="entry name" value="YVTN repeat-like/Quinoprotein amine dehydrogenase"/>
    <property type="match status" value="1"/>
</dbReference>
<feature type="region of interest" description="Disordered" evidence="5">
    <location>
        <begin position="214"/>
        <end position="237"/>
    </location>
</feature>
<dbReference type="EMBL" id="JABFUD020000021">
    <property type="protein sequence ID" value="KAI5063424.1"/>
    <property type="molecule type" value="Genomic_DNA"/>
</dbReference>
<organism evidence="7 8">
    <name type="scientific">Adiantum capillus-veneris</name>
    <name type="common">Maidenhair fern</name>
    <dbReference type="NCBI Taxonomy" id="13818"/>
    <lineage>
        <taxon>Eukaryota</taxon>
        <taxon>Viridiplantae</taxon>
        <taxon>Streptophyta</taxon>
        <taxon>Embryophyta</taxon>
        <taxon>Tracheophyta</taxon>
        <taxon>Polypodiopsida</taxon>
        <taxon>Polypodiidae</taxon>
        <taxon>Polypodiales</taxon>
        <taxon>Pteridineae</taxon>
        <taxon>Pteridaceae</taxon>
        <taxon>Vittarioideae</taxon>
        <taxon>Adiantum</taxon>
    </lineage>
</organism>
<dbReference type="SUPFAM" id="SSF50978">
    <property type="entry name" value="WD40 repeat-like"/>
    <property type="match status" value="1"/>
</dbReference>
<dbReference type="PANTHER" id="PTHR14085">
    <property type="entry name" value="WD-REPEAT PROTEIN BING4"/>
    <property type="match status" value="1"/>
</dbReference>
<comment type="caution">
    <text evidence="7">The sequence shown here is derived from an EMBL/GenBank/DDBJ whole genome shotgun (WGS) entry which is preliminary data.</text>
</comment>
<gene>
    <name evidence="7" type="ORF">GOP47_0021971</name>
</gene>
<sequence>MVTAGMDGKVKVFDVRKLTPLHAYFSKAPAKSLDVSQRGLLAVGEGASIEIWRDAFMSKQYKPYITHHLPKSWQVNNLCFCPYEDTMGIGHSGGLSSILVPGAGEANFDTFVANPFETVKQRQEAEVHLLLDKLQPEMIVLDPKQIGSVRREPQEHQQIKSQQALEANRAAAIMAGKAVVVRHKTKGRDKPTKRQKRKQMNIITAKRPLIEAQIRSSSVKKAKTEDESVPRALKRFT</sequence>
<dbReference type="OrthoDB" id="10251154at2759"/>
<evidence type="ECO:0000313" key="8">
    <source>
        <dbReference type="Proteomes" id="UP000886520"/>
    </source>
</evidence>
<dbReference type="InterPro" id="IPR036322">
    <property type="entry name" value="WD40_repeat_dom_sf"/>
</dbReference>
<evidence type="ECO:0000256" key="3">
    <source>
        <dbReference type="ARBA" id="ARBA00022737"/>
    </source>
</evidence>
<evidence type="ECO:0000256" key="1">
    <source>
        <dbReference type="ARBA" id="ARBA00004604"/>
    </source>
</evidence>
<evidence type="ECO:0000256" key="5">
    <source>
        <dbReference type="SAM" id="MobiDB-lite"/>
    </source>
</evidence>
<dbReference type="PANTHER" id="PTHR14085:SF3">
    <property type="entry name" value="WD REPEAT-CONTAINING PROTEIN 46"/>
    <property type="match status" value="1"/>
</dbReference>
<protein>
    <recommendedName>
        <fullName evidence="6">BING4 C-terminal domain-containing protein</fullName>
    </recommendedName>
</protein>
<dbReference type="InterPro" id="IPR015943">
    <property type="entry name" value="WD40/YVTN_repeat-like_dom_sf"/>
</dbReference>
<dbReference type="AlphaFoldDB" id="A0A9D4U8F8"/>
<dbReference type="InterPro" id="IPR012952">
    <property type="entry name" value="BING4_C_dom"/>
</dbReference>
<dbReference type="InterPro" id="IPR040315">
    <property type="entry name" value="WDR46/Utp7"/>
</dbReference>
<evidence type="ECO:0000313" key="7">
    <source>
        <dbReference type="EMBL" id="KAI5063424.1"/>
    </source>
</evidence>
<dbReference type="GO" id="GO:0030686">
    <property type="term" value="C:90S preribosome"/>
    <property type="evidence" value="ECO:0007669"/>
    <property type="project" value="TreeGrafter"/>
</dbReference>
<accession>A0A9D4U8F8</accession>
<keyword evidence="8" id="KW-1185">Reference proteome</keyword>
<dbReference type="GO" id="GO:0000462">
    <property type="term" value="P:maturation of SSU-rRNA from tricistronic rRNA transcript (SSU-rRNA, 5.8S rRNA, LSU-rRNA)"/>
    <property type="evidence" value="ECO:0007669"/>
    <property type="project" value="TreeGrafter"/>
</dbReference>
<reference evidence="7" key="1">
    <citation type="submission" date="2021-01" db="EMBL/GenBank/DDBJ databases">
        <title>Adiantum capillus-veneris genome.</title>
        <authorList>
            <person name="Fang Y."/>
            <person name="Liao Q."/>
        </authorList>
    </citation>
    <scope>NUCLEOTIDE SEQUENCE</scope>
    <source>
        <strain evidence="7">H3</strain>
        <tissue evidence="7">Leaf</tissue>
    </source>
</reference>
<feature type="domain" description="BING4 C-terminal" evidence="6">
    <location>
        <begin position="63"/>
        <end position="143"/>
    </location>
</feature>
<dbReference type="Pfam" id="PF08149">
    <property type="entry name" value="BING4CT"/>
    <property type="match status" value="1"/>
</dbReference>
<keyword evidence="2" id="KW-0853">WD repeat</keyword>
<evidence type="ECO:0000259" key="6">
    <source>
        <dbReference type="SMART" id="SM01033"/>
    </source>
</evidence>
<dbReference type="GO" id="GO:0032040">
    <property type="term" value="C:small-subunit processome"/>
    <property type="evidence" value="ECO:0007669"/>
    <property type="project" value="TreeGrafter"/>
</dbReference>
<dbReference type="SMART" id="SM01033">
    <property type="entry name" value="BING4CT"/>
    <property type="match status" value="1"/>
</dbReference>
<evidence type="ECO:0000256" key="2">
    <source>
        <dbReference type="ARBA" id="ARBA00022574"/>
    </source>
</evidence>
<name>A0A9D4U8F8_ADICA</name>
<comment type="subcellular location">
    <subcellularLocation>
        <location evidence="1">Nucleus</location>
        <location evidence="1">Nucleolus</location>
    </subcellularLocation>
</comment>